<keyword evidence="4" id="KW-1185">Reference proteome</keyword>
<organism evidence="3 4">
    <name type="scientific">Halopseudomonas laoshanensis</name>
    <dbReference type="NCBI Taxonomy" id="2268758"/>
    <lineage>
        <taxon>Bacteria</taxon>
        <taxon>Pseudomonadati</taxon>
        <taxon>Pseudomonadota</taxon>
        <taxon>Gammaproteobacteria</taxon>
        <taxon>Pseudomonadales</taxon>
        <taxon>Pseudomonadaceae</taxon>
        <taxon>Halopseudomonas</taxon>
    </lineage>
</organism>
<evidence type="ECO:0000313" key="3">
    <source>
        <dbReference type="EMBL" id="KAA0691859.1"/>
    </source>
</evidence>
<dbReference type="InterPro" id="IPR029462">
    <property type="entry name" value="Rnk_N"/>
</dbReference>
<dbReference type="RefSeq" id="WP_149333994.1">
    <property type="nucleotide sequence ID" value="NZ_JBHOFR010000001.1"/>
</dbReference>
<dbReference type="Gene3D" id="1.10.286.20">
    <property type="match status" value="1"/>
</dbReference>
<comment type="caution">
    <text evidence="3">The sequence shown here is derived from an EMBL/GenBank/DDBJ whole genome shotgun (WGS) entry which is preliminary data.</text>
</comment>
<gene>
    <name evidence="3" type="ORF">DT594_16650</name>
</gene>
<reference evidence="3 4" key="1">
    <citation type="submission" date="2018-07" db="EMBL/GenBank/DDBJ databases">
        <title>Pseudomonas laoshanensis sp. nov., isolated from soil.</title>
        <authorList>
            <person name="Sun J."/>
            <person name="Yu L."/>
            <person name="Wang M."/>
            <person name="Zhang C."/>
        </authorList>
    </citation>
    <scope>NUCLEOTIDE SEQUENCE [LARGE SCALE GENOMIC DNA]</scope>
    <source>
        <strain evidence="3 4">Y22</strain>
    </source>
</reference>
<accession>A0A7V7GQA5</accession>
<dbReference type="EMBL" id="QOVF01000007">
    <property type="protein sequence ID" value="KAA0691859.1"/>
    <property type="molecule type" value="Genomic_DNA"/>
</dbReference>
<proteinExistence type="predicted"/>
<dbReference type="Gene3D" id="3.10.50.30">
    <property type="entry name" value="Transcription elongation factor, GreA/GreB, C-terminal domain"/>
    <property type="match status" value="1"/>
</dbReference>
<keyword evidence="3" id="KW-0808">Transferase</keyword>
<dbReference type="GO" id="GO:0070063">
    <property type="term" value="F:RNA polymerase binding"/>
    <property type="evidence" value="ECO:0007669"/>
    <property type="project" value="InterPro"/>
</dbReference>
<dbReference type="Pfam" id="PF01272">
    <property type="entry name" value="GreA_GreB"/>
    <property type="match status" value="1"/>
</dbReference>
<name>A0A7V7GQA5_9GAMM</name>
<sequence length="134" mass="15023">MNMPNIVITRLDAQRLEKLFDPMTYPLDSLEALEAEMARARVISHKRIQPDVVTMNSTVRLLDETTAREFLVTLVYPHNAGAPDTVSVLAPVGMAILGLKIGQSIEWSSAHCRPLKLTVLDIPYQPEANEEYHL</sequence>
<dbReference type="AlphaFoldDB" id="A0A7V7GQA5"/>
<keyword evidence="3" id="KW-0418">Kinase</keyword>
<dbReference type="PANTHER" id="PTHR30437">
    <property type="entry name" value="TRANSCRIPTION ELONGATION FACTOR GREA"/>
    <property type="match status" value="1"/>
</dbReference>
<dbReference type="InterPro" id="IPR036953">
    <property type="entry name" value="GreA/GreB_C_sf"/>
</dbReference>
<dbReference type="NCBIfam" id="NF004396">
    <property type="entry name" value="PRK05753.1"/>
    <property type="match status" value="1"/>
</dbReference>
<dbReference type="InterPro" id="IPR023459">
    <property type="entry name" value="Tscrpt_elong_fac_GreA/B_fam"/>
</dbReference>
<protein>
    <submittedName>
        <fullName evidence="3">Nucleoside diphosphate kinase regulator</fullName>
    </submittedName>
</protein>
<evidence type="ECO:0000313" key="4">
    <source>
        <dbReference type="Proteomes" id="UP000463138"/>
    </source>
</evidence>
<dbReference type="GO" id="GO:0003677">
    <property type="term" value="F:DNA binding"/>
    <property type="evidence" value="ECO:0007669"/>
    <property type="project" value="InterPro"/>
</dbReference>
<evidence type="ECO:0000259" key="1">
    <source>
        <dbReference type="Pfam" id="PF01272"/>
    </source>
</evidence>
<dbReference type="GO" id="GO:0032784">
    <property type="term" value="P:regulation of DNA-templated transcription elongation"/>
    <property type="evidence" value="ECO:0007669"/>
    <property type="project" value="InterPro"/>
</dbReference>
<dbReference type="SUPFAM" id="SSF54534">
    <property type="entry name" value="FKBP-like"/>
    <property type="match status" value="1"/>
</dbReference>
<dbReference type="GO" id="GO:0016301">
    <property type="term" value="F:kinase activity"/>
    <property type="evidence" value="ECO:0007669"/>
    <property type="project" value="UniProtKB-KW"/>
</dbReference>
<evidence type="ECO:0000259" key="2">
    <source>
        <dbReference type="Pfam" id="PF14760"/>
    </source>
</evidence>
<feature type="domain" description="Transcription elongation factor GreA/GreB C-terminal" evidence="1">
    <location>
        <begin position="50"/>
        <end position="123"/>
    </location>
</feature>
<dbReference type="GO" id="GO:0006354">
    <property type="term" value="P:DNA-templated transcription elongation"/>
    <property type="evidence" value="ECO:0007669"/>
    <property type="project" value="TreeGrafter"/>
</dbReference>
<dbReference type="InterPro" id="IPR001437">
    <property type="entry name" value="Tscrpt_elong_fac_GreA/B_C"/>
</dbReference>
<dbReference type="Pfam" id="PF14760">
    <property type="entry name" value="Rnk_N"/>
    <property type="match status" value="1"/>
</dbReference>
<dbReference type="PANTHER" id="PTHR30437:SF5">
    <property type="entry name" value="REGULATOR OF NUCLEOSIDE DIPHOSPHATE KINASE"/>
    <property type="match status" value="1"/>
</dbReference>
<feature type="domain" description="Regulator of nucleoside diphosphate kinase N-terminal" evidence="2">
    <location>
        <begin position="4"/>
        <end position="42"/>
    </location>
</feature>
<dbReference type="OrthoDB" id="192847at2"/>
<dbReference type="Proteomes" id="UP000463138">
    <property type="component" value="Unassembled WGS sequence"/>
</dbReference>